<feature type="region of interest" description="Disordered" evidence="1">
    <location>
        <begin position="217"/>
        <end position="258"/>
    </location>
</feature>
<dbReference type="GO" id="GO:0006508">
    <property type="term" value="P:proteolysis"/>
    <property type="evidence" value="ECO:0007669"/>
    <property type="project" value="UniProtKB-KW"/>
</dbReference>
<evidence type="ECO:0000313" key="2">
    <source>
        <dbReference type="EMBL" id="CAI3984109.1"/>
    </source>
</evidence>
<keyword evidence="4" id="KW-1185">Reference proteome</keyword>
<keyword evidence="3" id="KW-0378">Hydrolase</keyword>
<proteinExistence type="predicted"/>
<feature type="compositionally biased region" description="Basic and acidic residues" evidence="1">
    <location>
        <begin position="236"/>
        <end position="258"/>
    </location>
</feature>
<dbReference type="AlphaFoldDB" id="A0A9P1FNS8"/>
<sequence length="1134" mass="124487">MSGGYDDQTANDEFLANALQEEENEAVIEGEESEEETTTDEEVVITLTDGMMTKISKGYDVPDAFKQSLLDCTDPNEMQGMIDNITALLNSETAKMRVVSASKRQSEKLIAKSNEPVKVKGESVKKKAGKATYTVVVNYNGKDCEIELKGRATFKMLREKLRLLYPDVFGSDAKMKQKMTFKVVGKEKSMNASGRTEMLAWGASHNRPLVIRAVDGAPPSEAAGASSSSTAPKTKAKPEKKSKKDDKSDKTDGNEKDTNKDQICDILIEHWAEVVKEATMSSSPFGDGGRKGSHRRGYDADDGNGGGDDNPERDEPELGDPADYGMGDFYLTVQKTYNGNSFKNYHRYGESDVLTGGAGFIPFRKPHLKREDAITYMKEEQKKALETKPELVVPDADLPDNFRQFLHGEKSKMDDILTLKTRLGGEFMKSPLRQVSLETLATIKKLFESNRGKKGEKNLTIPEKIEKTVRLIYPQVALMDKCCNKLFEFQNDRMKDLMSMFCDEFNTYSEEHGSANIDIQKFVASIQKEIDRFWPGIARYVGRERLQSQLQTQGVPTKPLLPIGSKVTVKTKRWHRIGQGPTSAAEPHLLPRPAKFLKLKLDRGYQAPGSGGDGGSGGDVGSGGASVDGPADRVLDGYGNVVPFWGDEPDDVPALHATRERQGSGAAAQGLGETPDGFIGAELNGADGVRIRALLKKTGAKKWQCAMVDVKTAFLLAPRREADTKLLTVRPLTSSPSNSNTYRNDLLKMLQWNCDGRKLQLLATPEPNLMKVVTVGGPEDEEALVPDLLSRHPGVICKSTPSPGVLDEELESEVSIQDVRAAQGIVGELLWLSCRTRPDLSFGVSWMGRMVTRAPRRVCCYGEHMLGYLKSTYDMALHYGLCEGGHGEDSELAFSRSMLRLEVRSDASFGPAGGRGHQGLIAMYGGCPIQWESKQQAFRTLSTSESELLGYTDAMTLGETMSSVLNTLESNKLSEEGDKVLYGDYQSGLQLLESPDGPWRTRHLRLRSFVLRVRMKWGLWKGRHVPGAQLASDLLKKAVTSMPSWTKFYNFMSMYRLNEFGAAESSSCTEGRVTAKVAGAALAAIIGLTVVTTMPKEAELTKVACAGGVAALTAWLVKKLGPGGIKNVVREDPN</sequence>
<dbReference type="Proteomes" id="UP001152797">
    <property type="component" value="Unassembled WGS sequence"/>
</dbReference>
<feature type="region of interest" description="Disordered" evidence="1">
    <location>
        <begin position="607"/>
        <end position="629"/>
    </location>
</feature>
<evidence type="ECO:0000256" key="1">
    <source>
        <dbReference type="SAM" id="MobiDB-lite"/>
    </source>
</evidence>
<dbReference type="EMBL" id="CAMXCT010000861">
    <property type="protein sequence ID" value="CAI3984109.1"/>
    <property type="molecule type" value="Genomic_DNA"/>
</dbReference>
<dbReference type="OrthoDB" id="442657at2759"/>
<comment type="caution">
    <text evidence="2">The sequence shown here is derived from an EMBL/GenBank/DDBJ whole genome shotgun (WGS) entry which is preliminary data.</text>
</comment>
<feature type="region of interest" description="Disordered" evidence="1">
    <location>
        <begin position="279"/>
        <end position="325"/>
    </location>
</feature>
<evidence type="ECO:0000313" key="3">
    <source>
        <dbReference type="EMBL" id="CAL4771421.1"/>
    </source>
</evidence>
<reference evidence="2" key="1">
    <citation type="submission" date="2022-10" db="EMBL/GenBank/DDBJ databases">
        <authorList>
            <person name="Chen Y."/>
            <person name="Dougan E. K."/>
            <person name="Chan C."/>
            <person name="Rhodes N."/>
            <person name="Thang M."/>
        </authorList>
    </citation>
    <scope>NUCLEOTIDE SEQUENCE</scope>
</reference>
<dbReference type="EMBL" id="CAMXCT030000861">
    <property type="protein sequence ID" value="CAL4771421.1"/>
    <property type="molecule type" value="Genomic_DNA"/>
</dbReference>
<feature type="compositionally biased region" description="Acidic residues" evidence="1">
    <location>
        <begin position="309"/>
        <end position="320"/>
    </location>
</feature>
<feature type="compositionally biased region" description="Low complexity" evidence="1">
    <location>
        <begin position="217"/>
        <end position="233"/>
    </location>
</feature>
<keyword evidence="3" id="KW-0645">Protease</keyword>
<reference evidence="3 4" key="2">
    <citation type="submission" date="2024-05" db="EMBL/GenBank/DDBJ databases">
        <authorList>
            <person name="Chen Y."/>
            <person name="Shah S."/>
            <person name="Dougan E. K."/>
            <person name="Thang M."/>
            <person name="Chan C."/>
        </authorList>
    </citation>
    <scope>NUCLEOTIDE SEQUENCE [LARGE SCALE GENOMIC DNA]</scope>
</reference>
<protein>
    <submittedName>
        <fullName evidence="3">Copia protein (Gag-int-pol protein) [Cleaved into: Copia VLP protein Copia protease ]</fullName>
    </submittedName>
</protein>
<name>A0A9P1FNS8_9DINO</name>
<accession>A0A9P1FNS8</accession>
<organism evidence="2">
    <name type="scientific">Cladocopium goreaui</name>
    <dbReference type="NCBI Taxonomy" id="2562237"/>
    <lineage>
        <taxon>Eukaryota</taxon>
        <taxon>Sar</taxon>
        <taxon>Alveolata</taxon>
        <taxon>Dinophyceae</taxon>
        <taxon>Suessiales</taxon>
        <taxon>Symbiodiniaceae</taxon>
        <taxon>Cladocopium</taxon>
    </lineage>
</organism>
<feature type="compositionally biased region" description="Gly residues" evidence="1">
    <location>
        <begin position="609"/>
        <end position="626"/>
    </location>
</feature>
<dbReference type="GO" id="GO:0008233">
    <property type="term" value="F:peptidase activity"/>
    <property type="evidence" value="ECO:0007669"/>
    <property type="project" value="UniProtKB-KW"/>
</dbReference>
<evidence type="ECO:0000313" key="4">
    <source>
        <dbReference type="Proteomes" id="UP001152797"/>
    </source>
</evidence>
<dbReference type="EMBL" id="CAMXCT020000861">
    <property type="protein sequence ID" value="CAL1137484.1"/>
    <property type="molecule type" value="Genomic_DNA"/>
</dbReference>
<gene>
    <name evidence="2" type="ORF">C1SCF055_LOCUS11661</name>
</gene>
<dbReference type="CDD" id="cd09272">
    <property type="entry name" value="RNase_HI_RT_Ty1"/>
    <property type="match status" value="1"/>
</dbReference>